<reference evidence="3" key="1">
    <citation type="submission" date="2022-11" db="EMBL/GenBank/DDBJ databases">
        <title>Isolation and characterization of PLA-degrading bacterium Massilia sp. from Antarctic soil.</title>
        <authorList>
            <person name="Sato K."/>
            <person name="Gomez-Fuentes C."/>
            <person name="Ahmad S.A."/>
            <person name="Zulkharnain A."/>
        </authorList>
    </citation>
    <scope>NUCLEOTIDE SEQUENCE</scope>
    <source>
        <strain evidence="3">N-3</strain>
    </source>
</reference>
<dbReference type="Proteomes" id="UP001163336">
    <property type="component" value="Chromosome"/>
</dbReference>
<organism evidence="3 4">
    <name type="scientific">Massilia varians</name>
    <dbReference type="NCBI Taxonomy" id="457921"/>
    <lineage>
        <taxon>Bacteria</taxon>
        <taxon>Pseudomonadati</taxon>
        <taxon>Pseudomonadota</taxon>
        <taxon>Betaproteobacteria</taxon>
        <taxon>Burkholderiales</taxon>
        <taxon>Oxalobacteraceae</taxon>
        <taxon>Telluria group</taxon>
        <taxon>Massilia</taxon>
    </lineage>
</organism>
<protein>
    <submittedName>
        <fullName evidence="3">UDP-N-acetyl-D-mannosamine transferase</fullName>
    </submittedName>
</protein>
<dbReference type="PANTHER" id="PTHR34136">
    <property type="match status" value="1"/>
</dbReference>
<sequence length="266" mass="30258">MNAQTPHSTPAGQDRITLMGCQVDNLTMEETLGKVEGFIGSGLPHQHVVVNVDKLVKASRDPELRSIINDCALVNVDGMPVVWASRLLGKPLKERVAGVDLFEALMRRAGEKGWRVFLLGAREEVVSKVAETYTRKYPALRLAGYRNGYWKGEEEERAVAEQIRLSNADLLFVAISSPKKEQFLGKYQAHMRIPFAMGVGGTFDVAIGKVKRAPLWMQKSGLEWFYRFLQEPRRMFRRYFIDDMAFIKLFFKEAWSTSRGRQVKQG</sequence>
<evidence type="ECO:0000256" key="2">
    <source>
        <dbReference type="ARBA" id="ARBA00022679"/>
    </source>
</evidence>
<name>A0ABM8C4U4_9BURK</name>
<dbReference type="NCBIfam" id="TIGR00696">
    <property type="entry name" value="wecG_tagA_cpsF"/>
    <property type="match status" value="1"/>
</dbReference>
<keyword evidence="2 3" id="KW-0808">Transferase</keyword>
<dbReference type="GO" id="GO:0016740">
    <property type="term" value="F:transferase activity"/>
    <property type="evidence" value="ECO:0007669"/>
    <property type="project" value="UniProtKB-KW"/>
</dbReference>
<evidence type="ECO:0000256" key="1">
    <source>
        <dbReference type="ARBA" id="ARBA00022676"/>
    </source>
</evidence>
<evidence type="ECO:0000313" key="3">
    <source>
        <dbReference type="EMBL" id="BDT58219.1"/>
    </source>
</evidence>
<keyword evidence="1" id="KW-0328">Glycosyltransferase</keyword>
<proteinExistence type="predicted"/>
<keyword evidence="4" id="KW-1185">Reference proteome</keyword>
<dbReference type="Pfam" id="PF03808">
    <property type="entry name" value="Glyco_tran_WecG"/>
    <property type="match status" value="1"/>
</dbReference>
<dbReference type="EMBL" id="AP026966">
    <property type="protein sequence ID" value="BDT58219.1"/>
    <property type="molecule type" value="Genomic_DNA"/>
</dbReference>
<dbReference type="PANTHER" id="PTHR34136:SF1">
    <property type="entry name" value="UDP-N-ACETYL-D-MANNOSAMINURONIC ACID TRANSFERASE"/>
    <property type="match status" value="1"/>
</dbReference>
<accession>A0ABM8C4U4</accession>
<gene>
    <name evidence="3" type="ORF">MasN3_17130</name>
</gene>
<dbReference type="RefSeq" id="WP_281913572.1">
    <property type="nucleotide sequence ID" value="NZ_AP026966.1"/>
</dbReference>
<dbReference type="InterPro" id="IPR004629">
    <property type="entry name" value="WecG_TagA_CpsF"/>
</dbReference>
<evidence type="ECO:0000313" key="4">
    <source>
        <dbReference type="Proteomes" id="UP001163336"/>
    </source>
</evidence>
<dbReference type="CDD" id="cd06533">
    <property type="entry name" value="Glyco_transf_WecG_TagA"/>
    <property type="match status" value="1"/>
</dbReference>